<dbReference type="SUPFAM" id="SSF55811">
    <property type="entry name" value="Nudix"/>
    <property type="match status" value="1"/>
</dbReference>
<dbReference type="PANTHER" id="PTHR12992:SF11">
    <property type="entry name" value="MITOCHONDRIAL COENZYME A DIPHOSPHATASE NUDT8"/>
    <property type="match status" value="1"/>
</dbReference>
<sequence>MSKLLENNLISKENKLVQANSPRMAAVLVGLIQQFGGYSIVLTRRALHLNSHAGEVSLPGGKWEPNDSTLIETALRESEEEVDLPRHLVDVVGCLPERISKLGVRVVPVVGVIEGQPVFTPNRGELDEVFLIPVEYLVSDNRIRTDVFNRGGASHWAPAWQFEHFEVWGLTARILVDLLDYGFGVKLDRSHSAPERVFN</sequence>
<dbReference type="InterPro" id="IPR045121">
    <property type="entry name" value="CoAse"/>
</dbReference>
<evidence type="ECO:0000259" key="7">
    <source>
        <dbReference type="PROSITE" id="PS51462"/>
    </source>
</evidence>
<comment type="cofactor">
    <cofactor evidence="1">
        <name>Mn(2+)</name>
        <dbReference type="ChEBI" id="CHEBI:29035"/>
    </cofactor>
</comment>
<dbReference type="Pfam" id="PF00293">
    <property type="entry name" value="NUDIX"/>
    <property type="match status" value="1"/>
</dbReference>
<keyword evidence="4" id="KW-0378">Hydrolase</keyword>
<comment type="cofactor">
    <cofactor evidence="2">
        <name>Mg(2+)</name>
        <dbReference type="ChEBI" id="CHEBI:18420"/>
    </cofactor>
</comment>
<evidence type="ECO:0000256" key="3">
    <source>
        <dbReference type="ARBA" id="ARBA00022723"/>
    </source>
</evidence>
<proteinExistence type="predicted"/>
<gene>
    <name evidence="8" type="ORF">NBRC116591_14950</name>
</gene>
<dbReference type="PANTHER" id="PTHR12992">
    <property type="entry name" value="NUDIX HYDROLASE"/>
    <property type="match status" value="1"/>
</dbReference>
<dbReference type="RefSeq" id="WP_353302305.1">
    <property type="nucleotide sequence ID" value="NZ_BAABWN010000004.1"/>
</dbReference>
<dbReference type="CDD" id="cd03426">
    <property type="entry name" value="NUDIX_CoAse_Nudt7"/>
    <property type="match status" value="1"/>
</dbReference>
<keyword evidence="3" id="KW-0479">Metal-binding</keyword>
<keyword evidence="6" id="KW-0464">Manganese</keyword>
<keyword evidence="9" id="KW-1185">Reference proteome</keyword>
<evidence type="ECO:0000256" key="6">
    <source>
        <dbReference type="ARBA" id="ARBA00023211"/>
    </source>
</evidence>
<name>A0ABQ0A7W0_9GAMM</name>
<comment type="caution">
    <text evidence="8">The sequence shown here is derived from an EMBL/GenBank/DDBJ whole genome shotgun (WGS) entry which is preliminary data.</text>
</comment>
<dbReference type="InterPro" id="IPR000086">
    <property type="entry name" value="NUDIX_hydrolase_dom"/>
</dbReference>
<accession>A0ABQ0A7W0</accession>
<evidence type="ECO:0000256" key="4">
    <source>
        <dbReference type="ARBA" id="ARBA00022801"/>
    </source>
</evidence>
<dbReference type="InterPro" id="IPR015797">
    <property type="entry name" value="NUDIX_hydrolase-like_dom_sf"/>
</dbReference>
<dbReference type="PROSITE" id="PS51462">
    <property type="entry name" value="NUDIX"/>
    <property type="match status" value="1"/>
</dbReference>
<feature type="domain" description="Nudix hydrolase" evidence="7">
    <location>
        <begin position="22"/>
        <end position="158"/>
    </location>
</feature>
<organism evidence="8 9">
    <name type="scientific">Sessilibacter corallicola</name>
    <dbReference type="NCBI Taxonomy" id="2904075"/>
    <lineage>
        <taxon>Bacteria</taxon>
        <taxon>Pseudomonadati</taxon>
        <taxon>Pseudomonadota</taxon>
        <taxon>Gammaproteobacteria</taxon>
        <taxon>Cellvibrionales</taxon>
        <taxon>Cellvibrionaceae</taxon>
        <taxon>Sessilibacter</taxon>
    </lineage>
</organism>
<evidence type="ECO:0000313" key="9">
    <source>
        <dbReference type="Proteomes" id="UP001465153"/>
    </source>
</evidence>
<protein>
    <submittedName>
        <fullName evidence="8">CoA pyrophosphatase</fullName>
    </submittedName>
</protein>
<evidence type="ECO:0000256" key="2">
    <source>
        <dbReference type="ARBA" id="ARBA00001946"/>
    </source>
</evidence>
<dbReference type="Gene3D" id="3.90.79.10">
    <property type="entry name" value="Nucleoside Triphosphate Pyrophosphohydrolase"/>
    <property type="match status" value="1"/>
</dbReference>
<keyword evidence="5" id="KW-0460">Magnesium</keyword>
<evidence type="ECO:0000313" key="8">
    <source>
        <dbReference type="EMBL" id="GAA6167685.1"/>
    </source>
</evidence>
<dbReference type="Proteomes" id="UP001465153">
    <property type="component" value="Unassembled WGS sequence"/>
</dbReference>
<dbReference type="EMBL" id="BAABWN010000004">
    <property type="protein sequence ID" value="GAA6167685.1"/>
    <property type="molecule type" value="Genomic_DNA"/>
</dbReference>
<reference evidence="8 9" key="1">
    <citation type="submission" date="2024-04" db="EMBL/GenBank/DDBJ databases">
        <title>Draft genome sequence of Sessilibacter corallicola NBRC 116591.</title>
        <authorList>
            <person name="Miyakawa T."/>
            <person name="Kusuya Y."/>
            <person name="Miura T."/>
        </authorList>
    </citation>
    <scope>NUCLEOTIDE SEQUENCE [LARGE SCALE GENOMIC DNA]</scope>
    <source>
        <strain evidence="8 9">KU-00831-HH</strain>
    </source>
</reference>
<evidence type="ECO:0000256" key="1">
    <source>
        <dbReference type="ARBA" id="ARBA00001936"/>
    </source>
</evidence>
<evidence type="ECO:0000256" key="5">
    <source>
        <dbReference type="ARBA" id="ARBA00022842"/>
    </source>
</evidence>